<dbReference type="EMBL" id="VSSQ01107780">
    <property type="protein sequence ID" value="MPN46808.1"/>
    <property type="molecule type" value="Genomic_DNA"/>
</dbReference>
<comment type="caution">
    <text evidence="2">The sequence shown here is derived from an EMBL/GenBank/DDBJ whole genome shotgun (WGS) entry which is preliminary data.</text>
</comment>
<feature type="transmembrane region" description="Helical" evidence="1">
    <location>
        <begin position="31"/>
        <end position="54"/>
    </location>
</feature>
<keyword evidence="1" id="KW-0812">Transmembrane</keyword>
<sequence length="118" mass="11800">MLGLCVAGFAVLVPALLPGWAGLSAPSSGSLVAQAVILLLAFCLAGVVGAQFPLANADETAKHPAAALYTADFVGASLGALVTSTWLLPSFGVAGVCWITAGLNGIAALLVYRTRPYA</sequence>
<protein>
    <submittedName>
        <fullName evidence="2">Uncharacterized protein</fullName>
    </submittedName>
</protein>
<name>A0A645I6D5_9ZZZZ</name>
<feature type="transmembrane region" description="Helical" evidence="1">
    <location>
        <begin position="93"/>
        <end position="112"/>
    </location>
</feature>
<organism evidence="2">
    <name type="scientific">bioreactor metagenome</name>
    <dbReference type="NCBI Taxonomy" id="1076179"/>
    <lineage>
        <taxon>unclassified sequences</taxon>
        <taxon>metagenomes</taxon>
        <taxon>ecological metagenomes</taxon>
    </lineage>
</organism>
<keyword evidence="1" id="KW-0472">Membrane</keyword>
<feature type="transmembrane region" description="Helical" evidence="1">
    <location>
        <begin position="66"/>
        <end position="87"/>
    </location>
</feature>
<proteinExistence type="predicted"/>
<gene>
    <name evidence="2" type="ORF">SDC9_194407</name>
</gene>
<evidence type="ECO:0000256" key="1">
    <source>
        <dbReference type="SAM" id="Phobius"/>
    </source>
</evidence>
<keyword evidence="1" id="KW-1133">Transmembrane helix</keyword>
<evidence type="ECO:0000313" key="2">
    <source>
        <dbReference type="EMBL" id="MPN46808.1"/>
    </source>
</evidence>
<accession>A0A645I6D5</accession>
<dbReference type="AlphaFoldDB" id="A0A645I6D5"/>
<reference evidence="2" key="1">
    <citation type="submission" date="2019-08" db="EMBL/GenBank/DDBJ databases">
        <authorList>
            <person name="Kucharzyk K."/>
            <person name="Murdoch R.W."/>
            <person name="Higgins S."/>
            <person name="Loffler F."/>
        </authorList>
    </citation>
    <scope>NUCLEOTIDE SEQUENCE</scope>
</reference>